<dbReference type="AlphaFoldDB" id="A0A135L8S7"/>
<name>A0A135L8S7_PENPA</name>
<proteinExistence type="predicted"/>
<dbReference type="OMA" id="NLYMLFA"/>
<dbReference type="InterPro" id="IPR012677">
    <property type="entry name" value="Nucleotide-bd_a/b_plait_sf"/>
</dbReference>
<comment type="caution">
    <text evidence="5">The sequence shown here is derived from an EMBL/GenBank/DDBJ whole genome shotgun (WGS) entry which is preliminary data.</text>
</comment>
<dbReference type="RefSeq" id="XP_040643907.1">
    <property type="nucleotide sequence ID" value="XM_040791997.1"/>
</dbReference>
<feature type="compositionally biased region" description="Acidic residues" evidence="3">
    <location>
        <begin position="164"/>
        <end position="188"/>
    </location>
</feature>
<dbReference type="PANTHER" id="PTHR16105">
    <property type="entry name" value="RNA-BINDING REGION-CONTAINING PROTEIN 3"/>
    <property type="match status" value="1"/>
</dbReference>
<dbReference type="GO" id="GO:0097157">
    <property type="term" value="F:pre-mRNA intronic binding"/>
    <property type="evidence" value="ECO:0007669"/>
    <property type="project" value="TreeGrafter"/>
</dbReference>
<dbReference type="STRING" id="5078.A0A135L8S7"/>
<protein>
    <submittedName>
        <fullName evidence="5">Nucleotide-binding, alpha-beta plait</fullName>
    </submittedName>
</protein>
<evidence type="ECO:0000256" key="2">
    <source>
        <dbReference type="PROSITE-ProRule" id="PRU00176"/>
    </source>
</evidence>
<keyword evidence="6" id="KW-1185">Reference proteome</keyword>
<dbReference type="InterPro" id="IPR045164">
    <property type="entry name" value="RBM41/RNPC3"/>
</dbReference>
<feature type="domain" description="RRM" evidence="4">
    <location>
        <begin position="24"/>
        <end position="104"/>
    </location>
</feature>
<evidence type="ECO:0000313" key="5">
    <source>
        <dbReference type="EMBL" id="KXG45371.1"/>
    </source>
</evidence>
<evidence type="ECO:0000256" key="3">
    <source>
        <dbReference type="SAM" id="MobiDB-lite"/>
    </source>
</evidence>
<dbReference type="SMART" id="SM00360">
    <property type="entry name" value="RRM"/>
    <property type="match status" value="1"/>
</dbReference>
<dbReference type="OrthoDB" id="277802at2759"/>
<dbReference type="GeneID" id="63707297"/>
<dbReference type="PANTHER" id="PTHR16105:SF0">
    <property type="entry name" value="RNA-BINDING REGION-CONTAINING PROTEIN 3"/>
    <property type="match status" value="1"/>
</dbReference>
<evidence type="ECO:0000313" key="6">
    <source>
        <dbReference type="Proteomes" id="UP000070168"/>
    </source>
</evidence>
<organism evidence="5 6">
    <name type="scientific">Penicillium patulum</name>
    <name type="common">Penicillium griseofulvum</name>
    <dbReference type="NCBI Taxonomy" id="5078"/>
    <lineage>
        <taxon>Eukaryota</taxon>
        <taxon>Fungi</taxon>
        <taxon>Dikarya</taxon>
        <taxon>Ascomycota</taxon>
        <taxon>Pezizomycotina</taxon>
        <taxon>Eurotiomycetes</taxon>
        <taxon>Eurotiomycetidae</taxon>
        <taxon>Eurotiales</taxon>
        <taxon>Aspergillaceae</taxon>
        <taxon>Penicillium</taxon>
    </lineage>
</organism>
<reference evidence="5 6" key="1">
    <citation type="journal article" date="2016" name="BMC Genomics">
        <title>Genome sequencing and secondary metabolism of the postharvest pathogen Penicillium griseofulvum.</title>
        <authorList>
            <person name="Banani H."/>
            <person name="Marcet-Houben M."/>
            <person name="Ballester A.R."/>
            <person name="Abbruscato P."/>
            <person name="Gonzalez-Candelas L."/>
            <person name="Gabaldon T."/>
            <person name="Spadaro D."/>
        </authorList>
    </citation>
    <scope>NUCLEOTIDE SEQUENCE [LARGE SCALE GENOMIC DNA]</scope>
    <source>
        <strain evidence="5 6">PG3</strain>
    </source>
</reference>
<dbReference type="InterPro" id="IPR035979">
    <property type="entry name" value="RBD_domain_sf"/>
</dbReference>
<feature type="region of interest" description="Disordered" evidence="3">
    <location>
        <begin position="130"/>
        <end position="188"/>
    </location>
</feature>
<gene>
    <name evidence="5" type="ORF">PGRI_042840</name>
</gene>
<dbReference type="InterPro" id="IPR000504">
    <property type="entry name" value="RRM_dom"/>
</dbReference>
<dbReference type="Gene3D" id="3.30.70.330">
    <property type="match status" value="1"/>
</dbReference>
<sequence>MASKSLPARGGSDTKAIATGPPNQTLYCTQLPDKRITKHDLQTALYCLFSTYGTVLDVVVMKTSEMRGQAHVVFKDVQASTQALRALQGFEFFGKQMKIVYAKGPSNIISKLRGTFAAPVESVPAPTTTSLQKSIFGAPPSALPARPTTGANGVSQGLKRAREEESDNEEAPMDEDSDVPMEASSDEE</sequence>
<evidence type="ECO:0000256" key="1">
    <source>
        <dbReference type="ARBA" id="ARBA00022884"/>
    </source>
</evidence>
<accession>A0A135L8S7</accession>
<dbReference type="PROSITE" id="PS50102">
    <property type="entry name" value="RRM"/>
    <property type="match status" value="1"/>
</dbReference>
<dbReference type="CDD" id="cd12246">
    <property type="entry name" value="RRM1_U1A_like"/>
    <property type="match status" value="1"/>
</dbReference>
<dbReference type="Proteomes" id="UP000070168">
    <property type="component" value="Unassembled WGS sequence"/>
</dbReference>
<dbReference type="GO" id="GO:0000398">
    <property type="term" value="P:mRNA splicing, via spliceosome"/>
    <property type="evidence" value="ECO:0007669"/>
    <property type="project" value="TreeGrafter"/>
</dbReference>
<keyword evidence="1 2" id="KW-0694">RNA-binding</keyword>
<dbReference type="GO" id="GO:0030626">
    <property type="term" value="F:U12 snRNA binding"/>
    <property type="evidence" value="ECO:0007669"/>
    <property type="project" value="TreeGrafter"/>
</dbReference>
<dbReference type="EMBL" id="LHQR01000072">
    <property type="protein sequence ID" value="KXG45371.1"/>
    <property type="molecule type" value="Genomic_DNA"/>
</dbReference>
<dbReference type="Pfam" id="PF00076">
    <property type="entry name" value="RRM_1"/>
    <property type="match status" value="1"/>
</dbReference>
<dbReference type="SUPFAM" id="SSF54928">
    <property type="entry name" value="RNA-binding domain, RBD"/>
    <property type="match status" value="1"/>
</dbReference>
<evidence type="ECO:0000259" key="4">
    <source>
        <dbReference type="PROSITE" id="PS50102"/>
    </source>
</evidence>
<dbReference type="FunFam" id="3.30.70.330:FF:000572">
    <property type="entry name" value="U1 small nuclear ribonucleoprotein A"/>
    <property type="match status" value="1"/>
</dbReference>